<keyword evidence="3" id="KW-1185">Reference proteome</keyword>
<sequence length="177" mass="19861">MTPTKTFSCLLVPRPISERHSVHVTCGPDSVSVGPAQEQRPKFFVTVFIFGIIFFLSRGFGLMIAATISAGNTDRVGHAGLDLWDVNLCSHILLCSSRAVCVNFKTSIIRMSAGFHPVCLLLKSQKVHLTQTYLFLVKRLQFKCLDLFSTDLTFKHPVRKRTETPFFTLKFEGSLHV</sequence>
<dbReference type="EMBL" id="JAHRIQ010094770">
    <property type="protein sequence ID" value="MEQ2252293.1"/>
    <property type="molecule type" value="Genomic_DNA"/>
</dbReference>
<comment type="caution">
    <text evidence="2">The sequence shown here is derived from an EMBL/GenBank/DDBJ whole genome shotgun (WGS) entry which is preliminary data.</text>
</comment>
<accession>A0ABV0V6W0</accession>
<keyword evidence="1" id="KW-1133">Transmembrane helix</keyword>
<keyword evidence="1" id="KW-0812">Transmembrane</keyword>
<protein>
    <submittedName>
        <fullName evidence="2">Uncharacterized protein</fullName>
    </submittedName>
</protein>
<organism evidence="2 3">
    <name type="scientific">Ilyodon furcidens</name>
    <name type="common">goldbreast splitfin</name>
    <dbReference type="NCBI Taxonomy" id="33524"/>
    <lineage>
        <taxon>Eukaryota</taxon>
        <taxon>Metazoa</taxon>
        <taxon>Chordata</taxon>
        <taxon>Craniata</taxon>
        <taxon>Vertebrata</taxon>
        <taxon>Euteleostomi</taxon>
        <taxon>Actinopterygii</taxon>
        <taxon>Neopterygii</taxon>
        <taxon>Teleostei</taxon>
        <taxon>Neoteleostei</taxon>
        <taxon>Acanthomorphata</taxon>
        <taxon>Ovalentaria</taxon>
        <taxon>Atherinomorphae</taxon>
        <taxon>Cyprinodontiformes</taxon>
        <taxon>Goodeidae</taxon>
        <taxon>Ilyodon</taxon>
    </lineage>
</organism>
<evidence type="ECO:0000313" key="2">
    <source>
        <dbReference type="EMBL" id="MEQ2252293.1"/>
    </source>
</evidence>
<dbReference type="Proteomes" id="UP001482620">
    <property type="component" value="Unassembled WGS sequence"/>
</dbReference>
<keyword evidence="1" id="KW-0472">Membrane</keyword>
<feature type="transmembrane region" description="Helical" evidence="1">
    <location>
        <begin position="43"/>
        <end position="65"/>
    </location>
</feature>
<proteinExistence type="predicted"/>
<gene>
    <name evidence="2" type="ORF">ILYODFUR_020315</name>
</gene>
<evidence type="ECO:0000313" key="3">
    <source>
        <dbReference type="Proteomes" id="UP001482620"/>
    </source>
</evidence>
<evidence type="ECO:0000256" key="1">
    <source>
        <dbReference type="SAM" id="Phobius"/>
    </source>
</evidence>
<name>A0ABV0V6W0_9TELE</name>
<reference evidence="2 3" key="1">
    <citation type="submission" date="2021-06" db="EMBL/GenBank/DDBJ databases">
        <authorList>
            <person name="Palmer J.M."/>
        </authorList>
    </citation>
    <scope>NUCLEOTIDE SEQUENCE [LARGE SCALE GENOMIC DNA]</scope>
    <source>
        <strain evidence="3">if_2019</strain>
        <tissue evidence="2">Muscle</tissue>
    </source>
</reference>